<evidence type="ECO:0000313" key="2">
    <source>
        <dbReference type="EMBL" id="WIM92702.1"/>
    </source>
</evidence>
<evidence type="ECO:0000313" key="3">
    <source>
        <dbReference type="Proteomes" id="UP001240150"/>
    </source>
</evidence>
<gene>
    <name evidence="2" type="ORF">ACTOB_004655</name>
</gene>
<dbReference type="Proteomes" id="UP001240150">
    <property type="component" value="Chromosome"/>
</dbReference>
<name>A0ABY8W5S9_9ACTN</name>
<dbReference type="EMBL" id="CP126980">
    <property type="protein sequence ID" value="WIM92702.1"/>
    <property type="molecule type" value="Genomic_DNA"/>
</dbReference>
<feature type="transmembrane region" description="Helical" evidence="1">
    <location>
        <begin position="101"/>
        <end position="120"/>
    </location>
</feature>
<proteinExistence type="predicted"/>
<evidence type="ECO:0000256" key="1">
    <source>
        <dbReference type="SAM" id="Phobius"/>
    </source>
</evidence>
<protein>
    <submittedName>
        <fullName evidence="2">Uncharacterized protein</fullName>
    </submittedName>
</protein>
<keyword evidence="3" id="KW-1185">Reference proteome</keyword>
<sequence length="289" mass="29974">MAFAVAPGAALTGTCTVVSHPSSAALGPADWRSRLWLTTGDNTWKVWSLRNSTVPGLKSSLRFRPALSDCRAAGSALLFCQAVDILGQGSERPPTGKRSRVVAGAVVGAVLIAVVGAYLAQRPDRADLAGSPSFGPSVSPAGTPVTRADPVPIRVGTHVQIETAYSLSADGRRFLLTYALQDQDGSQPRVAAGPQAKNPAFTHLAVAVLPRDAFDPEPGFTDVAGAATTRVTLRKGSPVSLSIAGEMTCRSAVTGSADVTLEVNGSRTVTPLPEFDGSPWTEAVRKTVC</sequence>
<dbReference type="RefSeq" id="WP_284913909.1">
    <property type="nucleotide sequence ID" value="NZ_CP126980.1"/>
</dbReference>
<keyword evidence="1" id="KW-1133">Transmembrane helix</keyword>
<organism evidence="2 3">
    <name type="scientific">Actinoplanes oblitus</name>
    <dbReference type="NCBI Taxonomy" id="3040509"/>
    <lineage>
        <taxon>Bacteria</taxon>
        <taxon>Bacillati</taxon>
        <taxon>Actinomycetota</taxon>
        <taxon>Actinomycetes</taxon>
        <taxon>Micromonosporales</taxon>
        <taxon>Micromonosporaceae</taxon>
        <taxon>Actinoplanes</taxon>
    </lineage>
</organism>
<reference evidence="2 3" key="1">
    <citation type="submission" date="2023-06" db="EMBL/GenBank/DDBJ databases">
        <authorList>
            <person name="Yushchuk O."/>
            <person name="Binda E."/>
            <person name="Ruckert-Reed C."/>
            <person name="Fedorenko V."/>
            <person name="Kalinowski J."/>
            <person name="Marinelli F."/>
        </authorList>
    </citation>
    <scope>NUCLEOTIDE SEQUENCE [LARGE SCALE GENOMIC DNA]</scope>
    <source>
        <strain evidence="2 3">NRRL 3884</strain>
    </source>
</reference>
<keyword evidence="1" id="KW-0812">Transmembrane</keyword>
<keyword evidence="1" id="KW-0472">Membrane</keyword>
<accession>A0ABY8W5S9</accession>